<evidence type="ECO:0000313" key="3">
    <source>
        <dbReference type="EMBL" id="SDN56383.1"/>
    </source>
</evidence>
<keyword evidence="2" id="KW-0812">Transmembrane</keyword>
<dbReference type="AlphaFoldDB" id="A0A1H0CEY7"/>
<dbReference type="EMBL" id="LT629701">
    <property type="protein sequence ID" value="SDN56383.1"/>
    <property type="molecule type" value="Genomic_DNA"/>
</dbReference>
<feature type="transmembrane region" description="Helical" evidence="2">
    <location>
        <begin position="168"/>
        <end position="188"/>
    </location>
</feature>
<dbReference type="RefSeq" id="WP_052407626.1">
    <property type="nucleotide sequence ID" value="NZ_JOEF01000017.1"/>
</dbReference>
<dbReference type="OrthoDB" id="5176879at2"/>
<gene>
    <name evidence="3" type="ORF">SAMN04489726_7187</name>
</gene>
<organism evidence="3 4">
    <name type="scientific">Allokutzneria albata</name>
    <name type="common">Kibdelosporangium albatum</name>
    <dbReference type="NCBI Taxonomy" id="211114"/>
    <lineage>
        <taxon>Bacteria</taxon>
        <taxon>Bacillati</taxon>
        <taxon>Actinomycetota</taxon>
        <taxon>Actinomycetes</taxon>
        <taxon>Pseudonocardiales</taxon>
        <taxon>Pseudonocardiaceae</taxon>
        <taxon>Allokutzneria</taxon>
    </lineage>
</organism>
<keyword evidence="2" id="KW-1133">Transmembrane helix</keyword>
<keyword evidence="2" id="KW-0472">Membrane</keyword>
<feature type="region of interest" description="Disordered" evidence="1">
    <location>
        <begin position="199"/>
        <end position="244"/>
    </location>
</feature>
<evidence type="ECO:0000313" key="4">
    <source>
        <dbReference type="Proteomes" id="UP000183376"/>
    </source>
</evidence>
<accession>A0A1H0CEY7</accession>
<evidence type="ECO:0000256" key="2">
    <source>
        <dbReference type="SAM" id="Phobius"/>
    </source>
</evidence>
<dbReference type="Proteomes" id="UP000183376">
    <property type="component" value="Chromosome I"/>
</dbReference>
<name>A0A1H0CEY7_ALLAB</name>
<feature type="transmembrane region" description="Helical" evidence="2">
    <location>
        <begin position="131"/>
        <end position="147"/>
    </location>
</feature>
<protein>
    <submittedName>
        <fullName evidence="3">Uncharacterized protein</fullName>
    </submittedName>
</protein>
<evidence type="ECO:0000256" key="1">
    <source>
        <dbReference type="SAM" id="MobiDB-lite"/>
    </source>
</evidence>
<proteinExistence type="predicted"/>
<sequence>MVVAAVRGLGEVWTALVARPRAQLVLAVPVSLWALAWVGGQFVEGGARWSPLDVLRSVTGRFGVPDPGWPAAVSAWLRDPLHHGLLSWLAVAAGLLWAATSARAQVPALAGWLVLMVAGEGLGYVPAFTRAAGAMAGFITLLAVLSLPNRGRMIVRRIGLLPRDVLRAGVVAAALSLLVPLLAPGLALTRLLRPYLTRPARPDPSRRGVPVSGVIPPPRNEGPGRETTVGSPPHHGRGRAPMTE</sequence>
<dbReference type="eggNOG" id="ENOG5033VZM">
    <property type="taxonomic scope" value="Bacteria"/>
</dbReference>
<keyword evidence="4" id="KW-1185">Reference proteome</keyword>
<feature type="transmembrane region" description="Helical" evidence="2">
    <location>
        <begin position="81"/>
        <end position="99"/>
    </location>
</feature>
<reference evidence="3 4" key="1">
    <citation type="submission" date="2016-10" db="EMBL/GenBank/DDBJ databases">
        <authorList>
            <person name="de Groot N.N."/>
        </authorList>
    </citation>
    <scope>NUCLEOTIDE SEQUENCE [LARGE SCALE GENOMIC DNA]</scope>
    <source>
        <strain evidence="3 4">DSM 44149</strain>
    </source>
</reference>